<dbReference type="Proteomes" id="UP000077143">
    <property type="component" value="Plasmid pMYC1"/>
</dbReference>
<dbReference type="AlphaFoldDB" id="A0A172UWH8"/>
<name>A0A172UWH8_9MYCO</name>
<dbReference type="EMBL" id="CP015597">
    <property type="protein sequence ID" value="ANE83416.1"/>
    <property type="molecule type" value="Genomic_DNA"/>
</dbReference>
<feature type="region of interest" description="Disordered" evidence="1">
    <location>
        <begin position="63"/>
        <end position="129"/>
    </location>
</feature>
<geneLocation type="plasmid" evidence="3">
    <name>pmyc1</name>
</geneLocation>
<evidence type="ECO:0000313" key="3">
    <source>
        <dbReference type="Proteomes" id="UP000077143"/>
    </source>
</evidence>
<sequence>MAPRKKNGRAAAEAAYANLLKDNTALVGDVGEAFDRYVASLEAAAQAREQFEEARTAAVKAGAVTNDQLDQMGYKKTSKLPAPPARPADKSSQESPGADAGSSLSSNTNGAALGGTKLTSTGVGTGEGS</sequence>
<reference evidence="2 3" key="1">
    <citation type="submission" date="2016-05" db="EMBL/GenBank/DDBJ databases">
        <title>Complete genome sequence of a phthalic acid esters degrading Mycobacterium sp. YC-RL4.</title>
        <authorList>
            <person name="Ren L."/>
            <person name="Fan S."/>
            <person name="Ruth N."/>
            <person name="Jia Y."/>
            <person name="Wang J."/>
            <person name="Qiao C."/>
        </authorList>
    </citation>
    <scope>NUCLEOTIDE SEQUENCE [LARGE SCALE GENOMIC DNA]</scope>
    <source>
        <strain evidence="2 3">YC-RL4</strain>
        <plasmid evidence="3">pmyc1</plasmid>
    </source>
</reference>
<keyword evidence="2" id="KW-0614">Plasmid</keyword>
<dbReference type="OrthoDB" id="4737025at2"/>
<organism evidence="2 3">
    <name type="scientific">Mycobacterium adipatum</name>
    <dbReference type="NCBI Taxonomy" id="1682113"/>
    <lineage>
        <taxon>Bacteria</taxon>
        <taxon>Bacillati</taxon>
        <taxon>Actinomycetota</taxon>
        <taxon>Actinomycetes</taxon>
        <taxon>Mycobacteriales</taxon>
        <taxon>Mycobacteriaceae</taxon>
        <taxon>Mycobacterium</taxon>
    </lineage>
</organism>
<dbReference type="RefSeq" id="WP_068004144.1">
    <property type="nucleotide sequence ID" value="NZ_CP015597.1"/>
</dbReference>
<evidence type="ECO:0000256" key="1">
    <source>
        <dbReference type="SAM" id="MobiDB-lite"/>
    </source>
</evidence>
<evidence type="ECO:0000313" key="2">
    <source>
        <dbReference type="EMBL" id="ANE83416.1"/>
    </source>
</evidence>
<dbReference type="KEGG" id="madi:A7U43_28275"/>
<accession>A0A172UWH8</accession>
<keyword evidence="3" id="KW-1185">Reference proteome</keyword>
<gene>
    <name evidence="2" type="ORF">A7U43_28275</name>
</gene>
<proteinExistence type="predicted"/>
<protein>
    <submittedName>
        <fullName evidence="2">Uncharacterized protein</fullName>
    </submittedName>
</protein>